<keyword evidence="3 6" id="KW-0238">DNA-binding</keyword>
<evidence type="ECO:0000259" key="5">
    <source>
        <dbReference type="PROSITE" id="PS50931"/>
    </source>
</evidence>
<evidence type="ECO:0000256" key="1">
    <source>
        <dbReference type="ARBA" id="ARBA00009437"/>
    </source>
</evidence>
<keyword evidence="4" id="KW-0804">Transcription</keyword>
<evidence type="ECO:0000256" key="3">
    <source>
        <dbReference type="ARBA" id="ARBA00023125"/>
    </source>
</evidence>
<evidence type="ECO:0000313" key="6">
    <source>
        <dbReference type="EMBL" id="SFK43500.1"/>
    </source>
</evidence>
<feature type="domain" description="HTH lysR-type" evidence="5">
    <location>
        <begin position="6"/>
        <end position="63"/>
    </location>
</feature>
<gene>
    <name evidence="6" type="ORF">SAMN05192584_10620</name>
</gene>
<proteinExistence type="inferred from homology"/>
<dbReference type="Proteomes" id="UP000198928">
    <property type="component" value="Unassembled WGS sequence"/>
</dbReference>
<dbReference type="PROSITE" id="PS50931">
    <property type="entry name" value="HTH_LYSR"/>
    <property type="match status" value="1"/>
</dbReference>
<protein>
    <submittedName>
        <fullName evidence="6">DNA-binding transcriptional regulator, LysR family</fullName>
    </submittedName>
</protein>
<dbReference type="GO" id="GO:0003700">
    <property type="term" value="F:DNA-binding transcription factor activity"/>
    <property type="evidence" value="ECO:0007669"/>
    <property type="project" value="InterPro"/>
</dbReference>
<dbReference type="InterPro" id="IPR036390">
    <property type="entry name" value="WH_DNA-bd_sf"/>
</dbReference>
<keyword evidence="2" id="KW-0805">Transcription regulation</keyword>
<dbReference type="InterPro" id="IPR000847">
    <property type="entry name" value="LysR_HTH_N"/>
</dbReference>
<sequence length="323" mass="33825">MTAMDVEIQDLRVLRAVADTGSLAGAARALGLSQAGVSRRVQRVERATGLAVLYRDHRGALLTATGRLLLDCADELLPVVDRLLAAGAHGGPPGPPAERLRIGAVPHPALPLVATRARALLPSAAVEVRAGECGTVDCGTGGCGTGDCGAALPDLFRLHRLDLVVFRHFPHLDGPLPEALGTAVLAEESLLVRTAADHRPAERASVSLLDLDGRTCLLPAGRRHAALHHRFMTAVRRRNVHVEVRWAADEAEAAALACATGGVLPAYPLPAPAAGMVCLPLDDTAVRHRLLLAWRPGDRAAAWAHRLAEEVRESYAGGGAGGI</sequence>
<name>A0A1I3ZHV9_9ACTN</name>
<dbReference type="SUPFAM" id="SSF46785">
    <property type="entry name" value="Winged helix' DNA-binding domain"/>
    <property type="match status" value="1"/>
</dbReference>
<dbReference type="AlphaFoldDB" id="A0A1I3ZHV9"/>
<dbReference type="InterPro" id="IPR036388">
    <property type="entry name" value="WH-like_DNA-bd_sf"/>
</dbReference>
<comment type="similarity">
    <text evidence="1">Belongs to the LysR transcriptional regulatory family.</text>
</comment>
<reference evidence="7" key="1">
    <citation type="submission" date="2016-10" db="EMBL/GenBank/DDBJ databases">
        <authorList>
            <person name="Varghese N."/>
            <person name="Submissions S."/>
        </authorList>
    </citation>
    <scope>NUCLEOTIDE SEQUENCE [LARGE SCALE GENOMIC DNA]</scope>
    <source>
        <strain evidence="7">PL19</strain>
    </source>
</reference>
<dbReference type="Gene3D" id="1.10.10.10">
    <property type="entry name" value="Winged helix-like DNA-binding domain superfamily/Winged helix DNA-binding domain"/>
    <property type="match status" value="1"/>
</dbReference>
<evidence type="ECO:0000313" key="7">
    <source>
        <dbReference type="Proteomes" id="UP000198928"/>
    </source>
</evidence>
<dbReference type="Pfam" id="PF03466">
    <property type="entry name" value="LysR_substrate"/>
    <property type="match status" value="1"/>
</dbReference>
<organism evidence="6 7">
    <name type="scientific">Streptomyces pini</name>
    <dbReference type="NCBI Taxonomy" id="1520580"/>
    <lineage>
        <taxon>Bacteria</taxon>
        <taxon>Bacillati</taxon>
        <taxon>Actinomycetota</taxon>
        <taxon>Actinomycetes</taxon>
        <taxon>Kitasatosporales</taxon>
        <taxon>Streptomycetaceae</taxon>
        <taxon>Streptomyces</taxon>
    </lineage>
</organism>
<dbReference type="GO" id="GO:0003677">
    <property type="term" value="F:DNA binding"/>
    <property type="evidence" value="ECO:0007669"/>
    <property type="project" value="UniProtKB-KW"/>
</dbReference>
<keyword evidence="7" id="KW-1185">Reference proteome</keyword>
<dbReference type="PANTHER" id="PTHR30346">
    <property type="entry name" value="TRANSCRIPTIONAL DUAL REGULATOR HCAR-RELATED"/>
    <property type="match status" value="1"/>
</dbReference>
<dbReference type="Pfam" id="PF00126">
    <property type="entry name" value="HTH_1"/>
    <property type="match status" value="1"/>
</dbReference>
<dbReference type="Gene3D" id="3.40.190.10">
    <property type="entry name" value="Periplasmic binding protein-like II"/>
    <property type="match status" value="2"/>
</dbReference>
<dbReference type="InterPro" id="IPR005119">
    <property type="entry name" value="LysR_subst-bd"/>
</dbReference>
<evidence type="ECO:0000256" key="2">
    <source>
        <dbReference type="ARBA" id="ARBA00023015"/>
    </source>
</evidence>
<dbReference type="RefSeq" id="WP_093849261.1">
    <property type="nucleotide sequence ID" value="NZ_FOSG01000006.1"/>
</dbReference>
<dbReference type="EMBL" id="FOSG01000006">
    <property type="protein sequence ID" value="SFK43500.1"/>
    <property type="molecule type" value="Genomic_DNA"/>
</dbReference>
<accession>A0A1I3ZHV9</accession>
<evidence type="ECO:0000256" key="4">
    <source>
        <dbReference type="ARBA" id="ARBA00023163"/>
    </source>
</evidence>
<dbReference type="SUPFAM" id="SSF53850">
    <property type="entry name" value="Periplasmic binding protein-like II"/>
    <property type="match status" value="1"/>
</dbReference>
<dbReference type="GO" id="GO:0032993">
    <property type="term" value="C:protein-DNA complex"/>
    <property type="evidence" value="ECO:0007669"/>
    <property type="project" value="TreeGrafter"/>
</dbReference>
<dbReference type="PANTHER" id="PTHR30346:SF30">
    <property type="entry name" value="SMALL NEUTRAL PROTEASE REGULATORY PROTEIN"/>
    <property type="match status" value="1"/>
</dbReference>
<dbReference type="OrthoDB" id="4159094at2"/>